<keyword evidence="1" id="KW-0472">Membrane</keyword>
<comment type="caution">
    <text evidence="2">The sequence shown here is derived from an EMBL/GenBank/DDBJ whole genome shotgun (WGS) entry which is preliminary data.</text>
</comment>
<protein>
    <recommendedName>
        <fullName evidence="4">Cytochrome P450</fullName>
    </recommendedName>
</protein>
<dbReference type="Gene3D" id="1.10.630.10">
    <property type="entry name" value="Cytochrome P450"/>
    <property type="match status" value="1"/>
</dbReference>
<keyword evidence="1" id="KW-0812">Transmembrane</keyword>
<evidence type="ECO:0000313" key="2">
    <source>
        <dbReference type="EMBL" id="KAH7057101.1"/>
    </source>
</evidence>
<dbReference type="Proteomes" id="UP000774617">
    <property type="component" value="Unassembled WGS sequence"/>
</dbReference>
<organism evidence="2 3">
    <name type="scientific">Macrophomina phaseolina</name>
    <dbReference type="NCBI Taxonomy" id="35725"/>
    <lineage>
        <taxon>Eukaryota</taxon>
        <taxon>Fungi</taxon>
        <taxon>Dikarya</taxon>
        <taxon>Ascomycota</taxon>
        <taxon>Pezizomycotina</taxon>
        <taxon>Dothideomycetes</taxon>
        <taxon>Dothideomycetes incertae sedis</taxon>
        <taxon>Botryosphaeriales</taxon>
        <taxon>Botryosphaeriaceae</taxon>
        <taxon>Macrophomina</taxon>
    </lineage>
</organism>
<accession>A0ABQ8GIM7</accession>
<gene>
    <name evidence="2" type="ORF">B0J12DRAFT_653432</name>
</gene>
<evidence type="ECO:0000313" key="3">
    <source>
        <dbReference type="Proteomes" id="UP000774617"/>
    </source>
</evidence>
<evidence type="ECO:0000256" key="1">
    <source>
        <dbReference type="SAM" id="Phobius"/>
    </source>
</evidence>
<feature type="transmembrane region" description="Helical" evidence="1">
    <location>
        <begin position="70"/>
        <end position="91"/>
    </location>
</feature>
<keyword evidence="1" id="KW-1133">Transmembrane helix</keyword>
<evidence type="ECO:0008006" key="4">
    <source>
        <dbReference type="Google" id="ProtNLM"/>
    </source>
</evidence>
<dbReference type="SUPFAM" id="SSF48264">
    <property type="entry name" value="Cytochrome P450"/>
    <property type="match status" value="1"/>
</dbReference>
<name>A0ABQ8GIM7_9PEZI</name>
<dbReference type="EMBL" id="JAGTJR010000007">
    <property type="protein sequence ID" value="KAH7057101.1"/>
    <property type="molecule type" value="Genomic_DNA"/>
</dbReference>
<proteinExistence type="predicted"/>
<keyword evidence="3" id="KW-1185">Reference proteome</keyword>
<sequence>MPSLPKARGTNILSSYPEFDRCLKKERLGAADCFPRQNTYTSKTRSSNLPPYLEASAFTDLKRRGRLDMIFSFTLWICLLPCLFCGGKAIYNLFLHPLRSYPGPWYTRSSSWPWFYQRLRGNQTCWLDRLHKQYGTIVRVAPDHLSYIDPESWEDMYGQKASSRRENQSEE</sequence>
<dbReference type="InterPro" id="IPR036396">
    <property type="entry name" value="Cyt_P450_sf"/>
</dbReference>
<reference evidence="2 3" key="1">
    <citation type="journal article" date="2021" name="Nat. Commun.">
        <title>Genetic determinants of endophytism in the Arabidopsis root mycobiome.</title>
        <authorList>
            <person name="Mesny F."/>
            <person name="Miyauchi S."/>
            <person name="Thiergart T."/>
            <person name="Pickel B."/>
            <person name="Atanasova L."/>
            <person name="Karlsson M."/>
            <person name="Huettel B."/>
            <person name="Barry K.W."/>
            <person name="Haridas S."/>
            <person name="Chen C."/>
            <person name="Bauer D."/>
            <person name="Andreopoulos W."/>
            <person name="Pangilinan J."/>
            <person name="LaButti K."/>
            <person name="Riley R."/>
            <person name="Lipzen A."/>
            <person name="Clum A."/>
            <person name="Drula E."/>
            <person name="Henrissat B."/>
            <person name="Kohler A."/>
            <person name="Grigoriev I.V."/>
            <person name="Martin F.M."/>
            <person name="Hacquard S."/>
        </authorList>
    </citation>
    <scope>NUCLEOTIDE SEQUENCE [LARGE SCALE GENOMIC DNA]</scope>
    <source>
        <strain evidence="2 3">MPI-SDFR-AT-0080</strain>
    </source>
</reference>